<evidence type="ECO:0000256" key="2">
    <source>
        <dbReference type="ARBA" id="ARBA00022448"/>
    </source>
</evidence>
<dbReference type="Gene3D" id="2.60.40.1120">
    <property type="entry name" value="Carboxypeptidase-like, regulatory domain"/>
    <property type="match status" value="1"/>
</dbReference>
<dbReference type="InterPro" id="IPR000531">
    <property type="entry name" value="Beta-barrel_TonB"/>
</dbReference>
<feature type="chain" id="PRO_5017704450" evidence="10">
    <location>
        <begin position="37"/>
        <end position="1049"/>
    </location>
</feature>
<dbReference type="Pfam" id="PF00593">
    <property type="entry name" value="TonB_dep_Rec_b-barrel"/>
    <property type="match status" value="1"/>
</dbReference>
<dbReference type="InterPro" id="IPR023996">
    <property type="entry name" value="TonB-dep_OMP_SusC/RagA"/>
</dbReference>
<dbReference type="Gene3D" id="2.40.170.20">
    <property type="entry name" value="TonB-dependent receptor, beta-barrel domain"/>
    <property type="match status" value="1"/>
</dbReference>
<evidence type="ECO:0000256" key="1">
    <source>
        <dbReference type="ARBA" id="ARBA00004571"/>
    </source>
</evidence>
<keyword evidence="2 8" id="KW-0813">Transport</keyword>
<evidence type="ECO:0000256" key="3">
    <source>
        <dbReference type="ARBA" id="ARBA00022452"/>
    </source>
</evidence>
<reference evidence="13 14" key="1">
    <citation type="submission" date="2018-08" db="EMBL/GenBank/DDBJ databases">
        <title>Mucilaginibacter terrae sp. nov., isolated from manganese diggings.</title>
        <authorList>
            <person name="Huang Y."/>
            <person name="Zhou Z."/>
        </authorList>
    </citation>
    <scope>NUCLEOTIDE SEQUENCE [LARGE SCALE GENOMIC DNA]</scope>
    <source>
        <strain evidence="13 14">ZH6</strain>
    </source>
</reference>
<evidence type="ECO:0000256" key="4">
    <source>
        <dbReference type="ARBA" id="ARBA00022692"/>
    </source>
</evidence>
<accession>A0A3E2NU61</accession>
<dbReference type="Proteomes" id="UP000260823">
    <property type="component" value="Unassembled WGS sequence"/>
</dbReference>
<keyword evidence="5 9" id="KW-0798">TonB box</keyword>
<dbReference type="NCBIfam" id="TIGR04057">
    <property type="entry name" value="SusC_RagA_signa"/>
    <property type="match status" value="1"/>
</dbReference>
<dbReference type="InterPro" id="IPR008969">
    <property type="entry name" value="CarboxyPept-like_regulatory"/>
</dbReference>
<dbReference type="Pfam" id="PF13715">
    <property type="entry name" value="CarbopepD_reg_2"/>
    <property type="match status" value="1"/>
</dbReference>
<organism evidence="13 14">
    <name type="scientific">Mucilaginibacter terrenus</name>
    <dbReference type="NCBI Taxonomy" id="2482727"/>
    <lineage>
        <taxon>Bacteria</taxon>
        <taxon>Pseudomonadati</taxon>
        <taxon>Bacteroidota</taxon>
        <taxon>Sphingobacteriia</taxon>
        <taxon>Sphingobacteriales</taxon>
        <taxon>Sphingobacteriaceae</taxon>
        <taxon>Mucilaginibacter</taxon>
    </lineage>
</organism>
<protein>
    <submittedName>
        <fullName evidence="13">TonB-dependent receptor</fullName>
    </submittedName>
</protein>
<evidence type="ECO:0000256" key="9">
    <source>
        <dbReference type="RuleBase" id="RU003357"/>
    </source>
</evidence>
<dbReference type="AlphaFoldDB" id="A0A3E2NU61"/>
<evidence type="ECO:0000259" key="11">
    <source>
        <dbReference type="Pfam" id="PF00593"/>
    </source>
</evidence>
<sequence length="1049" mass="114849">MRSKLLQKLKKLKWLYSKPIVAGMLGIAAFNSAAYAVGTKPQFYTKKVVDITVTGRVFDETNQPLPGVNVSIAGTTIGTITDVNGRYTLNIPDAYASRSISFSFIGYIKQDIAISGKTEINVNLKTNSTSLNEVVVVGYGTQKRINVTGAVSTISSKSIENKPVLNTYQALQGESPNLIIQQTNLNPGSDVTVNIRGINSLGDNTPLVVVDGIIGGNLNTINPNDIASVSVLKDAGSAAIYGSRAANGVILVTTKAGRFNAKPTVSYNGNYGLQDAQVLVHKVDAWDNAYYKNQSLINSGLPAAYTPDQIQALKDAGNGTWDIEHLLKKAPLQSHNLSITGGGETNSYYISAGYQNQGSNLIGNGGSGADFGYQKYNLRLNQTSVIGRFRSNIILNYTKTRNKTNSVGDNNIFADANRVPHNYNWLDENGNYLTNPVASQYNEYGVLEKGGYNQADNDEVFGSFTGQLSITKDLKLTGQFGGTIQNNGTFFRRTQVDYLPAGVYGNDLTVLDGNSKSFLTDTKVYAEYSKKISDHTFKIQAGVESETYNQRGFQLQKTLTDPLLGTPTTGTIVDTQNSSNSIGVNSTSLLSVIGRLNYSYKDKFLLEALFRNDASSKFAKGNRASFFPSVSAGWIISKESFMESLKNTVSTLKLRASYGTVGNQNVRNYQYQTTYFNYPNAYGFGNNIVGGAGTNIANRDIGWEKSAKLNIGVDAGLFDDRLVATLDYFNSTTSNILAARADVPFVYGAASPDYNVAKVRNNGWEASLTYNLRGKEVSQSFSVNIADNKNKLLKLTGSATETIYNQDVFQLIRRVGEPITQYYGYETNGFFQNQQDIDNSPKLAGNNVQPGDLKFKDRNSDGIIDEKDKTVLGNPFPRYTFGFTYRVAYKGFDLSFFIQGVGKRDAFLRGELVEPFHYGYGATVYEHQTDIWSPTNPNARYPILANIGSPSNTNNWRTGSDLYKYDAAYARLKNVNIGYNFSNSVTKKLGIQRLRVSLIGQNLATLSKLKFIDPETSEFGNNLNPGSASNSARQYPLPVFYGAGLDISF</sequence>
<dbReference type="SUPFAM" id="SSF49464">
    <property type="entry name" value="Carboxypeptidase regulatory domain-like"/>
    <property type="match status" value="1"/>
</dbReference>
<dbReference type="InterPro" id="IPR012910">
    <property type="entry name" value="Plug_dom"/>
</dbReference>
<dbReference type="NCBIfam" id="TIGR04056">
    <property type="entry name" value="OMP_RagA_SusC"/>
    <property type="match status" value="1"/>
</dbReference>
<name>A0A3E2NU61_9SPHI</name>
<dbReference type="RefSeq" id="WP_117381280.1">
    <property type="nucleotide sequence ID" value="NZ_QWDE01000001.1"/>
</dbReference>
<dbReference type="GO" id="GO:0009279">
    <property type="term" value="C:cell outer membrane"/>
    <property type="evidence" value="ECO:0007669"/>
    <property type="project" value="UniProtKB-SubCell"/>
</dbReference>
<dbReference type="Gene3D" id="2.170.130.10">
    <property type="entry name" value="TonB-dependent receptor, plug domain"/>
    <property type="match status" value="1"/>
</dbReference>
<dbReference type="InterPro" id="IPR039426">
    <property type="entry name" value="TonB-dep_rcpt-like"/>
</dbReference>
<feature type="domain" description="TonB-dependent receptor plug" evidence="12">
    <location>
        <begin position="145"/>
        <end position="249"/>
    </location>
</feature>
<feature type="signal peptide" evidence="10">
    <location>
        <begin position="1"/>
        <end position="36"/>
    </location>
</feature>
<evidence type="ECO:0000256" key="5">
    <source>
        <dbReference type="ARBA" id="ARBA00023077"/>
    </source>
</evidence>
<dbReference type="OrthoDB" id="604358at2"/>
<dbReference type="InterPro" id="IPR037066">
    <property type="entry name" value="Plug_dom_sf"/>
</dbReference>
<evidence type="ECO:0000256" key="6">
    <source>
        <dbReference type="ARBA" id="ARBA00023136"/>
    </source>
</evidence>
<dbReference type="SUPFAM" id="SSF56935">
    <property type="entry name" value="Porins"/>
    <property type="match status" value="1"/>
</dbReference>
<proteinExistence type="inferred from homology"/>
<feature type="domain" description="TonB-dependent receptor-like beta-barrel" evidence="11">
    <location>
        <begin position="412"/>
        <end position="1003"/>
    </location>
</feature>
<evidence type="ECO:0000256" key="10">
    <source>
        <dbReference type="SAM" id="SignalP"/>
    </source>
</evidence>
<keyword evidence="3 8" id="KW-1134">Transmembrane beta strand</keyword>
<gene>
    <name evidence="13" type="ORF">DYU05_01840</name>
</gene>
<keyword evidence="6 8" id="KW-0472">Membrane</keyword>
<comment type="subcellular location">
    <subcellularLocation>
        <location evidence="1 8">Cell outer membrane</location>
        <topology evidence="1 8">Multi-pass membrane protein</topology>
    </subcellularLocation>
</comment>
<evidence type="ECO:0000313" key="14">
    <source>
        <dbReference type="Proteomes" id="UP000260823"/>
    </source>
</evidence>
<dbReference type="EMBL" id="QWDE01000001">
    <property type="protein sequence ID" value="RFZ84390.1"/>
    <property type="molecule type" value="Genomic_DNA"/>
</dbReference>
<evidence type="ECO:0000313" key="13">
    <source>
        <dbReference type="EMBL" id="RFZ84390.1"/>
    </source>
</evidence>
<dbReference type="PROSITE" id="PS52016">
    <property type="entry name" value="TONB_DEPENDENT_REC_3"/>
    <property type="match status" value="1"/>
</dbReference>
<keyword evidence="13" id="KW-0675">Receptor</keyword>
<keyword evidence="10" id="KW-0732">Signal</keyword>
<keyword evidence="7 8" id="KW-0998">Cell outer membrane</keyword>
<dbReference type="Pfam" id="PF07715">
    <property type="entry name" value="Plug"/>
    <property type="match status" value="1"/>
</dbReference>
<dbReference type="InterPro" id="IPR036942">
    <property type="entry name" value="Beta-barrel_TonB_sf"/>
</dbReference>
<keyword evidence="4 8" id="KW-0812">Transmembrane</keyword>
<comment type="similarity">
    <text evidence="8 9">Belongs to the TonB-dependent receptor family.</text>
</comment>
<evidence type="ECO:0000259" key="12">
    <source>
        <dbReference type="Pfam" id="PF07715"/>
    </source>
</evidence>
<comment type="caution">
    <text evidence="13">The sequence shown here is derived from an EMBL/GenBank/DDBJ whole genome shotgun (WGS) entry which is preliminary data.</text>
</comment>
<evidence type="ECO:0000256" key="7">
    <source>
        <dbReference type="ARBA" id="ARBA00023237"/>
    </source>
</evidence>
<keyword evidence="14" id="KW-1185">Reference proteome</keyword>
<dbReference type="InterPro" id="IPR023997">
    <property type="entry name" value="TonB-dep_OMP_SusC/RagA_CS"/>
</dbReference>
<evidence type="ECO:0000256" key="8">
    <source>
        <dbReference type="PROSITE-ProRule" id="PRU01360"/>
    </source>
</evidence>